<evidence type="ECO:0000256" key="2">
    <source>
        <dbReference type="ARBA" id="ARBA00022670"/>
    </source>
</evidence>
<keyword evidence="11" id="KW-1015">Disulfide bond</keyword>
<dbReference type="Proteomes" id="UP000318571">
    <property type="component" value="Chromosome 1"/>
</dbReference>
<evidence type="ECO:0000256" key="12">
    <source>
        <dbReference type="PIRSR" id="PIRSR001191-1"/>
    </source>
</evidence>
<dbReference type="CDD" id="cd00094">
    <property type="entry name" value="HX"/>
    <property type="match status" value="1"/>
</dbReference>
<dbReference type="GO" id="GO:0030574">
    <property type="term" value="P:collagen catabolic process"/>
    <property type="evidence" value="ECO:0007669"/>
    <property type="project" value="TreeGrafter"/>
</dbReference>
<comment type="cofactor">
    <cofactor evidence="14">
        <name>Ca(2+)</name>
        <dbReference type="ChEBI" id="CHEBI:29108"/>
    </cofactor>
    <text evidence="14">Can bind about 5 Ca(2+) ions per subunit.</text>
</comment>
<dbReference type="PANTHER" id="PTHR10201">
    <property type="entry name" value="MATRIX METALLOPROTEINASE"/>
    <property type="match status" value="1"/>
</dbReference>
<dbReference type="InterPro" id="IPR006026">
    <property type="entry name" value="Peptidase_Metallo"/>
</dbReference>
<dbReference type="FunFam" id="3.40.390.10:FF:000091">
    <property type="entry name" value="Matrix metalloproteinase-16-like Protein"/>
    <property type="match status" value="1"/>
</dbReference>
<feature type="binding site" evidence="14">
    <location>
        <position position="197"/>
    </location>
    <ligand>
        <name>Zn(2+)</name>
        <dbReference type="ChEBI" id="CHEBI:29105"/>
        <label>1</label>
    </ligand>
</feature>
<dbReference type="FunFam" id="2.110.10.10:FF:000002">
    <property type="entry name" value="Matrix metallopeptidase 3"/>
    <property type="match status" value="1"/>
</dbReference>
<dbReference type="Gene3D" id="3.40.390.10">
    <property type="entry name" value="Collagenase (Catalytic Domain)"/>
    <property type="match status" value="1"/>
</dbReference>
<evidence type="ECO:0000256" key="9">
    <source>
        <dbReference type="ARBA" id="ARBA00023049"/>
    </source>
</evidence>
<evidence type="ECO:0000256" key="11">
    <source>
        <dbReference type="ARBA" id="ARBA00023157"/>
    </source>
</evidence>
<dbReference type="SMART" id="SM00120">
    <property type="entry name" value="HX"/>
    <property type="match status" value="4"/>
</dbReference>
<keyword evidence="5" id="KW-0677">Repeat</keyword>
<dbReference type="EMBL" id="VCGU01000010">
    <property type="protein sequence ID" value="TRY69363.1"/>
    <property type="molecule type" value="Genomic_DNA"/>
</dbReference>
<feature type="binding site" evidence="13">
    <location>
        <position position="242"/>
    </location>
    <ligand>
        <name>Zn(2+)</name>
        <dbReference type="ChEBI" id="CHEBI:29105"/>
        <label>2</label>
        <note>catalytic</note>
    </ligand>
</feature>
<keyword evidence="21" id="KW-1185">Reference proteome</keyword>
<dbReference type="InterPro" id="IPR001818">
    <property type="entry name" value="Pept_M10_metallopeptidase"/>
</dbReference>
<dbReference type="InterPro" id="IPR000585">
    <property type="entry name" value="Hemopexin-like_dom"/>
</dbReference>
<comment type="similarity">
    <text evidence="1">Belongs to the peptidase M10A family.</text>
</comment>
<dbReference type="InterPro" id="IPR002477">
    <property type="entry name" value="Peptidoglycan-bd-like"/>
</dbReference>
<evidence type="ECO:0000256" key="17">
    <source>
        <dbReference type="SAM" id="MobiDB-lite"/>
    </source>
</evidence>
<feature type="binding site" evidence="13">
    <location>
        <position position="248"/>
    </location>
    <ligand>
        <name>Zn(2+)</name>
        <dbReference type="ChEBI" id="CHEBI:29105"/>
        <label>2</label>
        <note>catalytic</note>
    </ligand>
</feature>
<feature type="binding site" evidence="14">
    <location>
        <position position="135"/>
    </location>
    <ligand>
        <name>Ca(2+)</name>
        <dbReference type="ChEBI" id="CHEBI:29108"/>
        <label>1</label>
    </ligand>
</feature>
<dbReference type="Pfam" id="PF00413">
    <property type="entry name" value="Peptidase_M10"/>
    <property type="match status" value="1"/>
</dbReference>
<feature type="binding site" evidence="14">
    <location>
        <position position="210"/>
    </location>
    <ligand>
        <name>Ca(2+)</name>
        <dbReference type="ChEBI" id="CHEBI:29108"/>
        <label>3</label>
    </ligand>
</feature>
<keyword evidence="4 18" id="KW-0732">Signal</keyword>
<dbReference type="GO" id="GO:0005615">
    <property type="term" value="C:extracellular space"/>
    <property type="evidence" value="ECO:0007669"/>
    <property type="project" value="TreeGrafter"/>
</dbReference>
<feature type="binding site" evidence="14">
    <location>
        <position position="172"/>
    </location>
    <ligand>
        <name>Ca(2+)</name>
        <dbReference type="ChEBI" id="CHEBI:29108"/>
        <label>2</label>
    </ligand>
</feature>
<dbReference type="SUPFAM" id="SSF50923">
    <property type="entry name" value="Hemopexin-like domain"/>
    <property type="match status" value="1"/>
</dbReference>
<feature type="domain" description="Peptidase metallopeptidase" evidence="19">
    <location>
        <begin position="116"/>
        <end position="283"/>
    </location>
</feature>
<evidence type="ECO:0000256" key="7">
    <source>
        <dbReference type="ARBA" id="ARBA00022833"/>
    </source>
</evidence>
<dbReference type="InterPro" id="IPR018487">
    <property type="entry name" value="Hemopexin-like_repeat"/>
</dbReference>
<evidence type="ECO:0000313" key="20">
    <source>
        <dbReference type="EMBL" id="TRY69363.1"/>
    </source>
</evidence>
<dbReference type="InterPro" id="IPR024079">
    <property type="entry name" value="MetalloPept_cat_dom_sf"/>
</dbReference>
<dbReference type="GO" id="GO:0030198">
    <property type="term" value="P:extracellular matrix organization"/>
    <property type="evidence" value="ECO:0007669"/>
    <property type="project" value="TreeGrafter"/>
</dbReference>
<evidence type="ECO:0000256" key="16">
    <source>
        <dbReference type="PROSITE-ProRule" id="PRU01011"/>
    </source>
</evidence>
<dbReference type="OMA" id="KGDKFWM"/>
<evidence type="ECO:0000313" key="21">
    <source>
        <dbReference type="Proteomes" id="UP000318571"/>
    </source>
</evidence>
<comment type="caution">
    <text evidence="20">The sequence shown here is derived from an EMBL/GenBank/DDBJ whole genome shotgun (WGS) entry which is preliminary data.</text>
</comment>
<feature type="binding site" evidence="14">
    <location>
        <position position="385"/>
    </location>
    <ligand>
        <name>Ca(2+)</name>
        <dbReference type="ChEBI" id="CHEBI:29108"/>
        <label>5</label>
    </ligand>
</feature>
<evidence type="ECO:0000256" key="3">
    <source>
        <dbReference type="ARBA" id="ARBA00022723"/>
    </source>
</evidence>
<evidence type="ECO:0000256" key="14">
    <source>
        <dbReference type="PIRSR" id="PIRSR621190-2"/>
    </source>
</evidence>
<dbReference type="InterPro" id="IPR036375">
    <property type="entry name" value="Hemopexin-like_dom_sf"/>
</dbReference>
<keyword evidence="2" id="KW-0645">Protease</keyword>
<feature type="binding site" evidence="14">
    <location>
        <position position="256"/>
    </location>
    <ligand>
        <name>Zn(2+)</name>
        <dbReference type="ChEBI" id="CHEBI:29105"/>
        <label>2</label>
        <note>catalytic</note>
    </ligand>
</feature>
<protein>
    <recommendedName>
        <fullName evidence="19">Peptidase metallopeptidase domain-containing protein</fullName>
    </recommendedName>
</protein>
<dbReference type="GO" id="GO:0031012">
    <property type="term" value="C:extracellular matrix"/>
    <property type="evidence" value="ECO:0007669"/>
    <property type="project" value="InterPro"/>
</dbReference>
<feature type="repeat" description="Hemopexin" evidence="16">
    <location>
        <begin position="476"/>
        <end position="527"/>
    </location>
</feature>
<dbReference type="Gene3D" id="2.110.10.10">
    <property type="entry name" value="Hemopexin-like domain"/>
    <property type="match status" value="1"/>
</dbReference>
<feature type="active site" evidence="12">
    <location>
        <position position="239"/>
    </location>
</feature>
<proteinExistence type="inferred from homology"/>
<evidence type="ECO:0000259" key="19">
    <source>
        <dbReference type="SMART" id="SM00235"/>
    </source>
</evidence>
<keyword evidence="6" id="KW-0378">Hydrolase</keyword>
<feature type="binding site" evidence="14">
    <location>
        <position position="383"/>
    </location>
    <ligand>
        <name>Ca(2+)</name>
        <dbReference type="ChEBI" id="CHEBI:29108"/>
        <label>4</label>
    </ligand>
</feature>
<feature type="repeat" description="Hemopexin" evidence="16">
    <location>
        <begin position="379"/>
        <end position="425"/>
    </location>
</feature>
<feature type="binding site" description="in inhibited form" evidence="14">
    <location>
        <position position="98"/>
    </location>
    <ligand>
        <name>Zn(2+)</name>
        <dbReference type="ChEBI" id="CHEBI:29105"/>
        <label>2</label>
        <note>catalytic</note>
    </ligand>
</feature>
<feature type="binding site" evidence="14">
    <location>
        <position position="336"/>
    </location>
    <ligand>
        <name>Ca(2+)</name>
        <dbReference type="ChEBI" id="CHEBI:29108"/>
        <label>4</label>
    </ligand>
</feature>
<dbReference type="InterPro" id="IPR033739">
    <property type="entry name" value="M10A_MMP"/>
</dbReference>
<dbReference type="PANTHER" id="PTHR10201:SF291">
    <property type="entry name" value="MATRIX METALLOPROTEINASE 1, ISOFORM C-RELATED"/>
    <property type="match status" value="1"/>
</dbReference>
<feature type="binding site" evidence="14">
    <location>
        <position position="190"/>
    </location>
    <ligand>
        <name>Ca(2+)</name>
        <dbReference type="ChEBI" id="CHEBI:29108"/>
        <label>3</label>
    </ligand>
</feature>
<dbReference type="SMART" id="SM00235">
    <property type="entry name" value="ZnMc"/>
    <property type="match status" value="1"/>
</dbReference>
<comment type="cofactor">
    <cofactor evidence="14">
        <name>Zn(2+)</name>
        <dbReference type="ChEBI" id="CHEBI:29105"/>
    </cofactor>
    <text evidence="14">Binds 2 Zn(2+) ions per subunit.</text>
</comment>
<gene>
    <name evidence="20" type="ORF">TCAL_07676</name>
</gene>
<reference evidence="20 21" key="1">
    <citation type="journal article" date="2018" name="Nat. Ecol. Evol.">
        <title>Genomic signatures of mitonuclear coevolution across populations of Tigriopus californicus.</title>
        <authorList>
            <person name="Barreto F.S."/>
            <person name="Watson E.T."/>
            <person name="Lima T.G."/>
            <person name="Willett C.S."/>
            <person name="Edmands S."/>
            <person name="Li W."/>
            <person name="Burton R.S."/>
        </authorList>
    </citation>
    <scope>NUCLEOTIDE SEQUENCE [LARGE SCALE GENOMIC DNA]</scope>
    <source>
        <strain evidence="20 21">San Diego</strain>
    </source>
</reference>
<name>A0A553NVA1_TIGCA</name>
<evidence type="ECO:0000256" key="4">
    <source>
        <dbReference type="ARBA" id="ARBA00022729"/>
    </source>
</evidence>
<feature type="binding site" evidence="14">
    <location>
        <position position="182"/>
    </location>
    <ligand>
        <name>Zn(2+)</name>
        <dbReference type="ChEBI" id="CHEBI:29105"/>
        <label>1</label>
    </ligand>
</feature>
<dbReference type="AlphaFoldDB" id="A0A553NVA1"/>
<dbReference type="GO" id="GO:0004222">
    <property type="term" value="F:metalloendopeptidase activity"/>
    <property type="evidence" value="ECO:0007669"/>
    <property type="project" value="InterPro"/>
</dbReference>
<feature type="binding site" evidence="14">
    <location>
        <position position="433"/>
    </location>
    <ligand>
        <name>Ca(2+)</name>
        <dbReference type="ChEBI" id="CHEBI:29108"/>
        <label>5</label>
    </ligand>
</feature>
<evidence type="ECO:0000256" key="6">
    <source>
        <dbReference type="ARBA" id="ARBA00022801"/>
    </source>
</evidence>
<dbReference type="SUPFAM" id="SSF47090">
    <property type="entry name" value="PGBD-like"/>
    <property type="match status" value="1"/>
</dbReference>
<dbReference type="Pfam" id="PF00045">
    <property type="entry name" value="Hemopexin"/>
    <property type="match status" value="4"/>
</dbReference>
<evidence type="ECO:0000256" key="8">
    <source>
        <dbReference type="ARBA" id="ARBA00022837"/>
    </source>
</evidence>
<dbReference type="GO" id="GO:0008270">
    <property type="term" value="F:zinc ion binding"/>
    <property type="evidence" value="ECO:0007669"/>
    <property type="project" value="InterPro"/>
</dbReference>
<dbReference type="PROSITE" id="PS00024">
    <property type="entry name" value="HEMOPEXIN"/>
    <property type="match status" value="2"/>
</dbReference>
<dbReference type="InterPro" id="IPR036365">
    <property type="entry name" value="PGBD-like_sf"/>
</dbReference>
<feature type="binding site" evidence="14">
    <location>
        <position position="204"/>
    </location>
    <ligand>
        <name>Ca(2+)</name>
        <dbReference type="ChEBI" id="CHEBI:29108"/>
        <label>2</label>
    </ligand>
</feature>
<evidence type="ECO:0000256" key="1">
    <source>
        <dbReference type="ARBA" id="ARBA00010370"/>
    </source>
</evidence>
<evidence type="ECO:0000256" key="13">
    <source>
        <dbReference type="PIRSR" id="PIRSR001191-2"/>
    </source>
</evidence>
<sequence>MIRRTGTVILALMACALSMPVEPPPESKIDPVMYLARFGYFPEISFRGVGSAPLNQPHVDQNSSVFENAILEFQDFAGLDLTGKLDETTLEKMAQPRCGVADKGKLELRFKRYARHSSRWEKTKLSYFISNYPTDSLLTKSEIDKEISRAFQIWSDSSNLDFKRVLAPEQADIQLDFFRRNHGSDDPFDGRGGVLAHAFFPRWGGDVHFDSDEEWINERFKSRAFSKNAKQLLQTAVHEIGHSLGLEHSKAKRSIMAPFYQGWMDDLHLETDDIQGIQSIYGKSKETATSKPETTTICNTSKRPDIIFGTALPNPSPPGIVPSPSKPDICFNTYFDAATETKDGSFYVFQGDYHWKLTLEKAGFEPQYPRTNQDWGGLPGDVDAAFYNPTDGMTYIFKDDQVGKYFNTDIQPGYPKPISQEFPGAPDRDIDAALLWGKNSQLYLFRGSLYWKYNFDKRTVEDSYPLEINKRWRGVPNNLSAALRWTNGKTYFFKGSSYYRFDDDTFAVDANPRVRYPRTIGKWWLGCHSKPQTDLETEMEEDAGTKRNPRRWAWS</sequence>
<feature type="binding site" evidence="14">
    <location>
        <position position="213"/>
    </location>
    <ligand>
        <name>Ca(2+)</name>
        <dbReference type="ChEBI" id="CHEBI:29108"/>
        <label>3</label>
    </ligand>
</feature>
<evidence type="ECO:0000256" key="18">
    <source>
        <dbReference type="SAM" id="SignalP"/>
    </source>
</evidence>
<organism evidence="20 21">
    <name type="scientific">Tigriopus californicus</name>
    <name type="common">Marine copepod</name>
    <dbReference type="NCBI Taxonomy" id="6832"/>
    <lineage>
        <taxon>Eukaryota</taxon>
        <taxon>Metazoa</taxon>
        <taxon>Ecdysozoa</taxon>
        <taxon>Arthropoda</taxon>
        <taxon>Crustacea</taxon>
        <taxon>Multicrustacea</taxon>
        <taxon>Hexanauplia</taxon>
        <taxon>Copepoda</taxon>
        <taxon>Harpacticoida</taxon>
        <taxon>Harpacticidae</taxon>
        <taxon>Tigriopus</taxon>
    </lineage>
</organism>
<feature type="binding site" evidence="13">
    <location>
        <position position="238"/>
    </location>
    <ligand>
        <name>Zn(2+)</name>
        <dbReference type="ChEBI" id="CHEBI:29105"/>
        <label>2</label>
        <note>catalytic</note>
    </ligand>
</feature>
<dbReference type="STRING" id="6832.A0A553NVA1"/>
<dbReference type="GO" id="GO:0006508">
    <property type="term" value="P:proteolysis"/>
    <property type="evidence" value="ECO:0007669"/>
    <property type="project" value="UniProtKB-KW"/>
</dbReference>
<feature type="modified residue" description="Phosphotyrosine; by PKDCC" evidence="15">
    <location>
        <position position="414"/>
    </location>
</feature>
<keyword evidence="9" id="KW-0482">Metalloprotease</keyword>
<keyword evidence="8 14" id="KW-0106">Calcium</keyword>
<dbReference type="PROSITE" id="PS51642">
    <property type="entry name" value="HEMOPEXIN_2"/>
    <property type="match status" value="4"/>
</dbReference>
<dbReference type="PRINTS" id="PR00138">
    <property type="entry name" value="MATRIXIN"/>
</dbReference>
<dbReference type="InterPro" id="IPR021190">
    <property type="entry name" value="Pept_M10A"/>
</dbReference>
<feature type="region of interest" description="Disordered" evidence="17">
    <location>
        <begin position="535"/>
        <end position="555"/>
    </location>
</feature>
<dbReference type="SUPFAM" id="SSF55486">
    <property type="entry name" value="Metalloproteases ('zincins'), catalytic domain"/>
    <property type="match status" value="1"/>
</dbReference>
<accession>A0A553NVA1</accession>
<evidence type="ECO:0000256" key="5">
    <source>
        <dbReference type="ARBA" id="ARBA00022737"/>
    </source>
</evidence>
<keyword evidence="3 13" id="KW-0479">Metal-binding</keyword>
<feature type="chain" id="PRO_5021865594" description="Peptidase metallopeptidase domain-containing protein" evidence="18">
    <location>
        <begin position="19"/>
        <end position="555"/>
    </location>
</feature>
<keyword evidence="7 13" id="KW-0862">Zinc</keyword>
<dbReference type="Pfam" id="PF01471">
    <property type="entry name" value="PG_binding_1"/>
    <property type="match status" value="1"/>
</dbReference>
<evidence type="ECO:0000256" key="10">
    <source>
        <dbReference type="ARBA" id="ARBA00023145"/>
    </source>
</evidence>
<dbReference type="CDD" id="cd04278">
    <property type="entry name" value="ZnMc_MMP"/>
    <property type="match status" value="1"/>
</dbReference>
<feature type="binding site" evidence="14">
    <location>
        <position position="189"/>
    </location>
    <ligand>
        <name>Ca(2+)</name>
        <dbReference type="ChEBI" id="CHEBI:29108"/>
        <label>3</label>
    </ligand>
</feature>
<feature type="binding site" evidence="14">
    <location>
        <position position="213"/>
    </location>
    <ligand>
        <name>Ca(2+)</name>
        <dbReference type="ChEBI" id="CHEBI:29108"/>
        <label>1</label>
    </ligand>
</feature>
<dbReference type="PIRSF" id="PIRSF001191">
    <property type="entry name" value="Peptidase_M10A_matrix"/>
    <property type="match status" value="1"/>
</dbReference>
<evidence type="ECO:0000256" key="15">
    <source>
        <dbReference type="PIRSR" id="PIRSR621190-4"/>
    </source>
</evidence>
<feature type="repeat" description="Hemopexin" evidence="16">
    <location>
        <begin position="427"/>
        <end position="475"/>
    </location>
</feature>
<feature type="binding site" evidence="14">
    <location>
        <position position="208"/>
    </location>
    <ligand>
        <name>Zn(2+)</name>
        <dbReference type="ChEBI" id="CHEBI:29105"/>
        <label>1</label>
    </ligand>
</feature>
<feature type="signal peptide" evidence="18">
    <location>
        <begin position="1"/>
        <end position="18"/>
    </location>
</feature>
<dbReference type="InterPro" id="IPR018486">
    <property type="entry name" value="Hemopexin_CS"/>
</dbReference>
<feature type="binding site" evidence="14">
    <location>
        <position position="206"/>
    </location>
    <ligand>
        <name>Ca(2+)</name>
        <dbReference type="ChEBI" id="CHEBI:29108"/>
        <label>2</label>
    </ligand>
</feature>
<keyword evidence="10" id="KW-0865">Zymogen</keyword>
<dbReference type="PROSITE" id="PS51257">
    <property type="entry name" value="PROKAR_LIPOPROTEIN"/>
    <property type="match status" value="1"/>
</dbReference>
<feature type="repeat" description="Hemopexin" evidence="16">
    <location>
        <begin position="332"/>
        <end position="378"/>
    </location>
</feature>